<reference evidence="1" key="1">
    <citation type="submission" date="2020-11" db="EMBL/GenBank/DDBJ databases">
        <title>Nocardioides sp. CBS4Y-1, whole genome shotgun sequence.</title>
        <authorList>
            <person name="Tuo L."/>
        </authorList>
    </citation>
    <scope>NUCLEOTIDE SEQUENCE</scope>
    <source>
        <strain evidence="1">CBS4Y-1</strain>
    </source>
</reference>
<keyword evidence="1" id="KW-0808">Transferase</keyword>
<dbReference type="RefSeq" id="WP_194505101.1">
    <property type="nucleotide sequence ID" value="NZ_JADIVZ010000016.1"/>
</dbReference>
<sequence length="300" mass="32297">MTLAPRVVVVHRTTERDGLLATHGSAGQAAFFLRTRGRDLVEVEARDAAQRSALAVVEAAIPRGWRQGRVERADLPRFRFAPEDVVVVVGQDGLVANVARYLDGNPVIGVDPDPGRNAGVLVRHAPAEVEELLPAVVAGRAPVERRAMVRAEADDGQRLDALNEIYLGHETHQTARWTLVEPDGARERQASSGLLVTTGTGATGWCRSVSRERGDTMPLPAATQRGLAWFVREAWPSPVTGVEHTAGMLGPGAGLEEGIAVVVESDRLVAFGDGIESDRLTLTWGQRVRVSESPRVLLLV</sequence>
<dbReference type="PANTHER" id="PTHR13158:SF5">
    <property type="entry name" value="NAD KINASE 2, MITOCHONDRIAL"/>
    <property type="match status" value="1"/>
</dbReference>
<dbReference type="SUPFAM" id="SSF111331">
    <property type="entry name" value="NAD kinase/diacylglycerol kinase-like"/>
    <property type="match status" value="1"/>
</dbReference>
<dbReference type="InterPro" id="IPR016064">
    <property type="entry name" value="NAD/diacylglycerol_kinase_sf"/>
</dbReference>
<name>A0A930Y979_9ACTN</name>
<evidence type="ECO:0000313" key="1">
    <source>
        <dbReference type="EMBL" id="MBF4163836.1"/>
    </source>
</evidence>
<dbReference type="GO" id="GO:0019674">
    <property type="term" value="P:NAD+ metabolic process"/>
    <property type="evidence" value="ECO:0007669"/>
    <property type="project" value="InterPro"/>
</dbReference>
<proteinExistence type="predicted"/>
<dbReference type="EMBL" id="JADIVZ010000016">
    <property type="protein sequence ID" value="MBF4163836.1"/>
    <property type="molecule type" value="Genomic_DNA"/>
</dbReference>
<dbReference type="Gene3D" id="3.40.50.10330">
    <property type="entry name" value="Probable inorganic polyphosphate/atp-NAD kinase, domain 1"/>
    <property type="match status" value="1"/>
</dbReference>
<gene>
    <name evidence="1" type="ORF">ISG29_19360</name>
</gene>
<dbReference type="Gene3D" id="2.60.200.30">
    <property type="entry name" value="Probable inorganic polyphosphate/atp-NAD kinase, domain 2"/>
    <property type="match status" value="1"/>
</dbReference>
<dbReference type="GO" id="GO:0003951">
    <property type="term" value="F:NAD+ kinase activity"/>
    <property type="evidence" value="ECO:0007669"/>
    <property type="project" value="InterPro"/>
</dbReference>
<comment type="caution">
    <text evidence="1">The sequence shown here is derived from an EMBL/GenBank/DDBJ whole genome shotgun (WGS) entry which is preliminary data.</text>
</comment>
<dbReference type="PANTHER" id="PTHR13158">
    <property type="match status" value="1"/>
</dbReference>
<dbReference type="AlphaFoldDB" id="A0A930Y979"/>
<protein>
    <submittedName>
        <fullName evidence="1">NAD(+)/NADH kinase</fullName>
    </submittedName>
</protein>
<accession>A0A930Y979</accession>
<keyword evidence="1" id="KW-0418">Kinase</keyword>
<dbReference type="InterPro" id="IPR017437">
    <property type="entry name" value="ATP-NAD_kinase_PpnK-typ_C"/>
</dbReference>
<evidence type="ECO:0000313" key="2">
    <source>
        <dbReference type="Proteomes" id="UP000656804"/>
    </source>
</evidence>
<dbReference type="Proteomes" id="UP000656804">
    <property type="component" value="Unassembled WGS sequence"/>
</dbReference>
<dbReference type="InterPro" id="IPR017438">
    <property type="entry name" value="ATP-NAD_kinase_N"/>
</dbReference>
<organism evidence="1 2">
    <name type="scientific">Nocardioides acrostichi</name>
    <dbReference type="NCBI Taxonomy" id="2784339"/>
    <lineage>
        <taxon>Bacteria</taxon>
        <taxon>Bacillati</taxon>
        <taxon>Actinomycetota</taxon>
        <taxon>Actinomycetes</taxon>
        <taxon>Propionibacteriales</taxon>
        <taxon>Nocardioidaceae</taxon>
        <taxon>Nocardioides</taxon>
    </lineage>
</organism>
<keyword evidence="2" id="KW-1185">Reference proteome</keyword>